<dbReference type="SUPFAM" id="SSF51445">
    <property type="entry name" value="(Trans)glycosidases"/>
    <property type="match status" value="2"/>
</dbReference>
<sequence length="677" mass="71844">MLFVATQPPPLGLEESMNNLGRKLARTSPLGVMVVTLSVCAQGALAGDPAPLTATIAVDAGKPTKPVNVTLMGANHRYSFDGYGMWHVPGGGGTPFPDPIVVEGTDRAGVKLVRYPGGTLANLFEWKRAIGPLEDRSCQVDSRRANRSPLESNYGPDEHEEYVEASSLDPDTGQPRANPVESQIMVPFHRGTPEDAADWVEYMNAPVGTNPNGGTAWADVRAENGHADPHDVTYWEVGNEPDRPNQRYWMSEDDAAAMDEYILGGTTQQVDQLVGTRCDHRSSAAASDGSAHQTFTVHYPPVVPDSETIQVGQSGDPDSWVTWTGVADLATAGPDDQVYEFDPASGTILFGDGTNGQIPPQGRDIRATYGSGPHAGYPAYYAAMKAVDPDIEVCAAWGTAEFVARMEALGHESDYDCLSVHPYVNFGRDFGTQAWESARQAHDQHMVGELASRDAVIALNGAIRDGTTRTDVGIALSEYGAIGGPPPTDPQFPQWTASMTHALYMASQMLRFHNLGVEIVEGGALTDTTLRGVFGAAPDFVYSAEAAVRQAIRPLALGGGDVVPHSTTGNPTITSADGSYQALVVGTSVRNDGALVIAVVNRHPTQPVEGTVTYQGFTGSGSYQAREVAPGSFTAFNTAQQPEAVALSVTSESNGGSGSLTYRFAPHSVTVLLVDPQ</sequence>
<dbReference type="InterPro" id="IPR013780">
    <property type="entry name" value="Glyco_hydro_b"/>
</dbReference>
<dbReference type="InParanoid" id="A0A4R5CIW0"/>
<name>A0A4R5CIW0_9ACTN</name>
<dbReference type="SUPFAM" id="SSF51011">
    <property type="entry name" value="Glycosyl hydrolase domain"/>
    <property type="match status" value="1"/>
</dbReference>
<dbReference type="PANTHER" id="PTHR43576:SF3">
    <property type="entry name" value="ALPHA-L-ARABINOFURANOSIDASE C"/>
    <property type="match status" value="1"/>
</dbReference>
<keyword evidence="4" id="KW-1185">Reference proteome</keyword>
<gene>
    <name evidence="3" type="ORF">E1269_26160</name>
</gene>
<dbReference type="GO" id="GO:0000272">
    <property type="term" value="P:polysaccharide catabolic process"/>
    <property type="evidence" value="ECO:0007669"/>
    <property type="project" value="TreeGrafter"/>
</dbReference>
<evidence type="ECO:0000313" key="3">
    <source>
        <dbReference type="EMBL" id="TDE00199.1"/>
    </source>
</evidence>
<feature type="region of interest" description="Disordered" evidence="1">
    <location>
        <begin position="137"/>
        <end position="174"/>
    </location>
</feature>
<protein>
    <recommendedName>
        <fullName evidence="2">Alpha-L-arabinofuranosidase 1 catalytic domain-containing protein</fullName>
    </recommendedName>
</protein>
<evidence type="ECO:0000256" key="1">
    <source>
        <dbReference type="SAM" id="MobiDB-lite"/>
    </source>
</evidence>
<dbReference type="OrthoDB" id="9758333at2"/>
<dbReference type="Pfam" id="PF22848">
    <property type="entry name" value="ASD1_dom"/>
    <property type="match status" value="1"/>
</dbReference>
<reference evidence="3 4" key="1">
    <citation type="submission" date="2019-03" db="EMBL/GenBank/DDBJ databases">
        <title>Draft genome sequences of novel Actinobacteria.</title>
        <authorList>
            <person name="Sahin N."/>
            <person name="Ay H."/>
            <person name="Saygin H."/>
        </authorList>
    </citation>
    <scope>NUCLEOTIDE SEQUENCE [LARGE SCALE GENOMIC DNA]</scope>
    <source>
        <strain evidence="3 4">5K138</strain>
    </source>
</reference>
<dbReference type="PANTHER" id="PTHR43576">
    <property type="entry name" value="ALPHA-L-ARABINOFURANOSIDASE C-RELATED"/>
    <property type="match status" value="1"/>
</dbReference>
<dbReference type="Gene3D" id="2.60.40.1180">
    <property type="entry name" value="Golgi alpha-mannosidase II"/>
    <property type="match status" value="1"/>
</dbReference>
<dbReference type="Gene3D" id="3.20.20.80">
    <property type="entry name" value="Glycosidases"/>
    <property type="match status" value="2"/>
</dbReference>
<dbReference type="RefSeq" id="WP_131900130.1">
    <property type="nucleotide sequence ID" value="NZ_SMKZ01000053.1"/>
</dbReference>
<dbReference type="AlphaFoldDB" id="A0A4R5CIW0"/>
<dbReference type="InterPro" id="IPR055235">
    <property type="entry name" value="ASD1_cat"/>
</dbReference>
<organism evidence="3 4">
    <name type="scientific">Jiangella asiatica</name>
    <dbReference type="NCBI Taxonomy" id="2530372"/>
    <lineage>
        <taxon>Bacteria</taxon>
        <taxon>Bacillati</taxon>
        <taxon>Actinomycetota</taxon>
        <taxon>Actinomycetes</taxon>
        <taxon>Jiangellales</taxon>
        <taxon>Jiangellaceae</taxon>
        <taxon>Jiangella</taxon>
    </lineage>
</organism>
<feature type="domain" description="Alpha-L-arabinofuranosidase 1 catalytic" evidence="2">
    <location>
        <begin position="111"/>
        <end position="242"/>
    </location>
</feature>
<accession>A0A4R5CIW0</accession>
<proteinExistence type="predicted"/>
<dbReference type="InterPro" id="IPR017853">
    <property type="entry name" value="GH"/>
</dbReference>
<dbReference type="EMBL" id="SMKZ01000053">
    <property type="protein sequence ID" value="TDE00199.1"/>
    <property type="molecule type" value="Genomic_DNA"/>
</dbReference>
<evidence type="ECO:0000259" key="2">
    <source>
        <dbReference type="Pfam" id="PF22848"/>
    </source>
</evidence>
<evidence type="ECO:0000313" key="4">
    <source>
        <dbReference type="Proteomes" id="UP000294739"/>
    </source>
</evidence>
<comment type="caution">
    <text evidence="3">The sequence shown here is derived from an EMBL/GenBank/DDBJ whole genome shotgun (WGS) entry which is preliminary data.</text>
</comment>
<dbReference type="Proteomes" id="UP000294739">
    <property type="component" value="Unassembled WGS sequence"/>
</dbReference>